<keyword evidence="5" id="KW-1185">Reference proteome</keyword>
<dbReference type="PANTHER" id="PTHR33498">
    <property type="entry name" value="TRANSPOSASE FOR INSERTION SEQUENCE ELEMENT IS1557"/>
    <property type="match status" value="1"/>
</dbReference>
<dbReference type="Pfam" id="PF13542">
    <property type="entry name" value="HTH_Tnp_ISL3"/>
    <property type="match status" value="1"/>
</dbReference>
<dbReference type="Pfam" id="PF01610">
    <property type="entry name" value="DDE_Tnp_ISL3"/>
    <property type="match status" value="1"/>
</dbReference>
<dbReference type="PaxDb" id="272624-lpg2363"/>
<dbReference type="EMBL" id="AE017354">
    <property type="protein sequence ID" value="AAU28424.1"/>
    <property type="molecule type" value="Genomic_DNA"/>
</dbReference>
<dbReference type="InterPro" id="IPR047951">
    <property type="entry name" value="Transpos_ISL3"/>
</dbReference>
<evidence type="ECO:0000313" key="5">
    <source>
        <dbReference type="Proteomes" id="UP000000609"/>
    </source>
</evidence>
<feature type="domain" description="Transposase IS204/IS1001/IS1096/IS1165 DDE" evidence="1">
    <location>
        <begin position="159"/>
        <end position="394"/>
    </location>
</feature>
<dbReference type="eggNOG" id="COG3464">
    <property type="taxonomic scope" value="Bacteria"/>
</dbReference>
<accession>Q5ZT03</accession>
<evidence type="ECO:0000313" key="4">
    <source>
        <dbReference type="EMBL" id="AAU28424.1"/>
    </source>
</evidence>
<feature type="domain" description="Transposase IS204/IS1001/IS1096/IS1165 helix-turn-helix" evidence="2">
    <location>
        <begin position="93"/>
        <end position="141"/>
    </location>
</feature>
<dbReference type="OrthoDB" id="5289059at2"/>
<dbReference type="Pfam" id="PF14690">
    <property type="entry name" value="Zn_ribbon_ISL3"/>
    <property type="match status" value="1"/>
</dbReference>
<organism evidence="4 5">
    <name type="scientific">Legionella pneumophila subsp. pneumophila (strain Philadelphia 1 / ATCC 33152 / DSM 7513)</name>
    <dbReference type="NCBI Taxonomy" id="272624"/>
    <lineage>
        <taxon>Bacteria</taxon>
        <taxon>Pseudomonadati</taxon>
        <taxon>Pseudomonadota</taxon>
        <taxon>Gammaproteobacteria</taxon>
        <taxon>Legionellales</taxon>
        <taxon>Legionellaceae</taxon>
        <taxon>Legionella</taxon>
    </lineage>
</organism>
<dbReference type="AlphaFoldDB" id="Q5ZT03"/>
<protein>
    <submittedName>
        <fullName evidence="4">Transposase (IS652)</fullName>
    </submittedName>
</protein>
<dbReference type="Proteomes" id="UP000000609">
    <property type="component" value="Chromosome"/>
</dbReference>
<dbReference type="PANTHER" id="PTHR33498:SF1">
    <property type="entry name" value="TRANSPOSASE FOR INSERTION SEQUENCE ELEMENT IS1557"/>
    <property type="match status" value="1"/>
</dbReference>
<evidence type="ECO:0000259" key="1">
    <source>
        <dbReference type="Pfam" id="PF01610"/>
    </source>
</evidence>
<reference evidence="4 5" key="1">
    <citation type="journal article" date="2004" name="Science">
        <title>The genomic sequence of the accidental pathogen Legionella pneumophila.</title>
        <authorList>
            <person name="Chien M."/>
            <person name="Morozova I."/>
            <person name="Shi S."/>
            <person name="Sheng H."/>
            <person name="Chen J."/>
            <person name="Gomez S.M."/>
            <person name="Asamani G."/>
            <person name="Hill K."/>
            <person name="Nuara J."/>
            <person name="Feder M."/>
            <person name="Rineer J."/>
            <person name="Greenberg J.J."/>
            <person name="Steshenko V."/>
            <person name="Park S.H."/>
            <person name="Zhao B."/>
            <person name="Teplitskaya E."/>
            <person name="Edwards J.R."/>
            <person name="Pampou S."/>
            <person name="Georghiou A."/>
            <person name="Chou I.C."/>
            <person name="Iannuccilli W."/>
            <person name="Ulz M.E."/>
            <person name="Kim D.H."/>
            <person name="Geringer-Sameth A."/>
            <person name="Goldsberry C."/>
            <person name="Morozov P."/>
            <person name="Fischer S.G."/>
            <person name="Segal G."/>
            <person name="Qu X."/>
            <person name="Rzhetsky A."/>
            <person name="Zhang P."/>
            <person name="Cayanis E."/>
            <person name="De Jong P.J."/>
            <person name="Ju J."/>
            <person name="Kalachikov S."/>
            <person name="Shuman H.A."/>
            <person name="Russo J.J."/>
        </authorList>
    </citation>
    <scope>NUCLEOTIDE SEQUENCE [LARGE SCALE GENOMIC DNA]</scope>
    <source>
        <strain evidence="5">Philadelphia 1 / ATCC 33152 / DSM 7513</strain>
    </source>
</reference>
<dbReference type="InterPro" id="IPR029261">
    <property type="entry name" value="Transposase_Znf"/>
</dbReference>
<proteinExistence type="predicted"/>
<feature type="domain" description="Transposase IS204/IS1001/IS1096/IS1165 zinc-finger" evidence="3">
    <location>
        <begin position="42"/>
        <end position="86"/>
    </location>
</feature>
<dbReference type="KEGG" id="lpn:lpg2363"/>
<dbReference type="PATRIC" id="fig|272624.6.peg.2484"/>
<gene>
    <name evidence="4" type="ordered locus">lpg2363</name>
</gene>
<evidence type="ECO:0000259" key="3">
    <source>
        <dbReference type="Pfam" id="PF14690"/>
    </source>
</evidence>
<dbReference type="NCBIfam" id="NF033550">
    <property type="entry name" value="transpos_ISL3"/>
    <property type="match status" value="1"/>
</dbReference>
<dbReference type="InterPro" id="IPR032877">
    <property type="entry name" value="Transposase_HTH"/>
</dbReference>
<dbReference type="HOGENOM" id="CLU_041900_1_1_6"/>
<name>Q5ZT03_LEGPH</name>
<dbReference type="InterPro" id="IPR002560">
    <property type="entry name" value="Transposase_DDE"/>
</dbReference>
<evidence type="ECO:0000259" key="2">
    <source>
        <dbReference type="Pfam" id="PF13542"/>
    </source>
</evidence>
<sequence>MTVKRKIKMPKKDCILNLPGYSIKKVSGENPVYIEVNYRCVVRCIHCGNKKLRVKDSFIRRIRHESIGLRRSYLCLKAHKYYCPSCGRYFNQRFPGIGKYQRASESLRKQVFHYHSKGVSQKDLARDLKLGKSTVERWYHYGYELRYKKIATRSCPRVLGLDEHSFNRKVGYATTFCDLAKHKIFDVVEGRSEKDLESYLNTLEGKEKVQVVCIDLSSSYRKLIRHYFPNAMIVADRFHVIRLLNQLCLQTYQQIDPEMKYQRGLLAALRTNPNNLTVKRLNRRERYLQQQPVIAAIYYFKQRLHRLLMRKHRTAKQCTRLIPLFLKLVASLKESPFESLKTLGKTLYQWREEVVRMWRFTKNNGITEGFHRKMKLIQRRAYGFRNFENYRLRVKVLCS</sequence>